<dbReference type="InterPro" id="IPR029016">
    <property type="entry name" value="GAF-like_dom_sf"/>
</dbReference>
<evidence type="ECO:0000313" key="9">
    <source>
        <dbReference type="EMBL" id="SFO43459.1"/>
    </source>
</evidence>
<proteinExistence type="predicted"/>
<dbReference type="EMBL" id="FOWD01000026">
    <property type="protein sequence ID" value="SFO43459.1"/>
    <property type="molecule type" value="Genomic_DNA"/>
</dbReference>
<dbReference type="GO" id="GO:0030435">
    <property type="term" value="P:sporulation resulting in formation of a cellular spore"/>
    <property type="evidence" value="ECO:0007669"/>
    <property type="project" value="UniProtKB-KW"/>
</dbReference>
<dbReference type="PANTHER" id="PTHR36432">
    <property type="match status" value="1"/>
</dbReference>
<dbReference type="GO" id="GO:0003677">
    <property type="term" value="F:DNA binding"/>
    <property type="evidence" value="ECO:0007669"/>
    <property type="project" value="UniProtKB-UniRule"/>
</dbReference>
<dbReference type="STRING" id="1527.SAMN04489757_1262"/>
<evidence type="ECO:0000256" key="6">
    <source>
        <dbReference type="ARBA" id="ARBA00023163"/>
    </source>
</evidence>
<dbReference type="Pfam" id="PF15714">
    <property type="entry name" value="SpoVT_C"/>
    <property type="match status" value="1"/>
</dbReference>
<dbReference type="NCBIfam" id="TIGR01439">
    <property type="entry name" value="lp_hng_hel_AbrB"/>
    <property type="match status" value="1"/>
</dbReference>
<sequence length="182" mass="20416">MKATGIVRRIDDLGRVVIPKEIRRTLRIREGDPLEIFTDREGEIILKKYSPIGELGQFAKQYADSLAQTTGYIIAISDKDQFVAASGSMKKEIISKPITRDLEEVINERENILASKEDKNFIKIVADDESEYTYQVIYPIISEGDAIGSVIMLTKDPKVKFGEVETKLASTAAAFLGRQMEQ</sequence>
<keyword evidence="2" id="KW-0749">Sporulation</keyword>
<dbReference type="PIRSF" id="PIRSF026579">
    <property type="entry name" value="Spore_V_T"/>
    <property type="match status" value="1"/>
</dbReference>
<evidence type="ECO:0000256" key="7">
    <source>
        <dbReference type="PROSITE-ProRule" id="PRU01076"/>
    </source>
</evidence>
<evidence type="ECO:0000256" key="3">
    <source>
        <dbReference type="ARBA" id="ARBA00023015"/>
    </source>
</evidence>
<organism evidence="9 10">
    <name type="scientific">Anaerocolumna aminovalerica</name>
    <dbReference type="NCBI Taxonomy" id="1527"/>
    <lineage>
        <taxon>Bacteria</taxon>
        <taxon>Bacillati</taxon>
        <taxon>Bacillota</taxon>
        <taxon>Clostridia</taxon>
        <taxon>Lachnospirales</taxon>
        <taxon>Lachnospiraceae</taxon>
        <taxon>Anaerocolumna</taxon>
    </lineage>
</organism>
<dbReference type="Gene3D" id="2.10.260.10">
    <property type="match status" value="1"/>
</dbReference>
<dbReference type="GO" id="GO:0042802">
    <property type="term" value="F:identical protein binding"/>
    <property type="evidence" value="ECO:0007669"/>
    <property type="project" value="UniProtKB-ARBA"/>
</dbReference>
<dbReference type="AlphaFoldDB" id="A0A1I5H5I3"/>
<keyword evidence="3" id="KW-0805">Transcription regulation</keyword>
<dbReference type="SMART" id="SM00966">
    <property type="entry name" value="SpoVT_AbrB"/>
    <property type="match status" value="1"/>
</dbReference>
<protein>
    <submittedName>
        <fullName evidence="9">Transcriptional regulator, AbrB family</fullName>
    </submittedName>
</protein>
<dbReference type="InterPro" id="IPR052731">
    <property type="entry name" value="B_subtilis_Trans_State_Reg"/>
</dbReference>
<evidence type="ECO:0000256" key="5">
    <source>
        <dbReference type="ARBA" id="ARBA00023159"/>
    </source>
</evidence>
<dbReference type="Proteomes" id="UP000198806">
    <property type="component" value="Unassembled WGS sequence"/>
</dbReference>
<dbReference type="PANTHER" id="PTHR36432:SF1">
    <property type="entry name" value="STAGE V SPORULATION PROTEIN T"/>
    <property type="match status" value="1"/>
</dbReference>
<dbReference type="SUPFAM" id="SSF89447">
    <property type="entry name" value="AbrB/MazE/MraZ-like"/>
    <property type="match status" value="1"/>
</dbReference>
<dbReference type="OrthoDB" id="9782993at2"/>
<keyword evidence="4 7" id="KW-0238">DNA-binding</keyword>
<gene>
    <name evidence="9" type="ORF">SAMN04489757_1262</name>
</gene>
<evidence type="ECO:0000256" key="1">
    <source>
        <dbReference type="ARBA" id="ARBA00022491"/>
    </source>
</evidence>
<dbReference type="InterPro" id="IPR014213">
    <property type="entry name" value="SpoVT"/>
</dbReference>
<evidence type="ECO:0000313" key="10">
    <source>
        <dbReference type="Proteomes" id="UP000198806"/>
    </source>
</evidence>
<evidence type="ECO:0000259" key="8">
    <source>
        <dbReference type="PROSITE" id="PS51740"/>
    </source>
</evidence>
<accession>A0A1I5H5I3</accession>
<dbReference type="PROSITE" id="PS51740">
    <property type="entry name" value="SPOVT_ABRB"/>
    <property type="match status" value="1"/>
</dbReference>
<feature type="domain" description="SpoVT-AbrB" evidence="8">
    <location>
        <begin position="5"/>
        <end position="51"/>
    </location>
</feature>
<evidence type="ECO:0000256" key="2">
    <source>
        <dbReference type="ARBA" id="ARBA00022969"/>
    </source>
</evidence>
<keyword evidence="5" id="KW-0010">Activator</keyword>
<dbReference type="InterPro" id="IPR037914">
    <property type="entry name" value="SpoVT-AbrB_sf"/>
</dbReference>
<keyword evidence="1" id="KW-0678">Repressor</keyword>
<dbReference type="NCBIfam" id="TIGR02851">
    <property type="entry name" value="spore_V_T"/>
    <property type="match status" value="1"/>
</dbReference>
<dbReference type="Gene3D" id="3.30.450.40">
    <property type="match status" value="1"/>
</dbReference>
<name>A0A1I5H5I3_9FIRM</name>
<keyword evidence="6" id="KW-0804">Transcription</keyword>
<evidence type="ECO:0000256" key="4">
    <source>
        <dbReference type="ARBA" id="ARBA00023125"/>
    </source>
</evidence>
<reference evidence="9 10" key="1">
    <citation type="submission" date="2016-10" db="EMBL/GenBank/DDBJ databases">
        <authorList>
            <person name="de Groot N.N."/>
        </authorList>
    </citation>
    <scope>NUCLEOTIDE SEQUENCE [LARGE SCALE GENOMIC DNA]</scope>
    <source>
        <strain evidence="9 10">DSM 1283</strain>
    </source>
</reference>
<dbReference type="InterPro" id="IPR007159">
    <property type="entry name" value="SpoVT-AbrB_dom"/>
</dbReference>
<dbReference type="Pfam" id="PF04014">
    <property type="entry name" value="MazE_antitoxin"/>
    <property type="match status" value="1"/>
</dbReference>
<keyword evidence="10" id="KW-1185">Reference proteome</keyword>
<dbReference type="FunFam" id="2.10.260.10:FF:000001">
    <property type="entry name" value="Stage V sporulation protein T"/>
    <property type="match status" value="1"/>
</dbReference>
<dbReference type="RefSeq" id="WP_091687470.1">
    <property type="nucleotide sequence ID" value="NZ_BAABFM010000078.1"/>
</dbReference>